<keyword evidence="7" id="KW-0496">Mitochondrion</keyword>
<dbReference type="Pfam" id="PF00494">
    <property type="entry name" value="SQS_PSY"/>
    <property type="match status" value="1"/>
</dbReference>
<dbReference type="SUPFAM" id="SSF48576">
    <property type="entry name" value="Terpenoid synthases"/>
    <property type="match status" value="1"/>
</dbReference>
<evidence type="ECO:0000256" key="3">
    <source>
        <dbReference type="ARBA" id="ARBA00012396"/>
    </source>
</evidence>
<keyword evidence="8" id="KW-0472">Membrane</keyword>
<evidence type="ECO:0000256" key="1">
    <source>
        <dbReference type="ARBA" id="ARBA00001805"/>
    </source>
</evidence>
<evidence type="ECO:0000313" key="13">
    <source>
        <dbReference type="Proteomes" id="UP001374579"/>
    </source>
</evidence>
<keyword evidence="6" id="KW-0809">Transit peptide</keyword>
<dbReference type="FunFam" id="1.10.600.10:FF:000013">
    <property type="entry name" value="NADH dehydrogenase (ubiquinone) complex I, assembly factor 6"/>
    <property type="match status" value="1"/>
</dbReference>
<evidence type="ECO:0000256" key="11">
    <source>
        <dbReference type="ARBA" id="ARBA00069034"/>
    </source>
</evidence>
<evidence type="ECO:0000256" key="2">
    <source>
        <dbReference type="ARBA" id="ARBA00004273"/>
    </source>
</evidence>
<dbReference type="Gene3D" id="1.10.600.10">
    <property type="entry name" value="Farnesyl Diphosphate Synthase"/>
    <property type="match status" value="1"/>
</dbReference>
<dbReference type="InterPro" id="IPR008949">
    <property type="entry name" value="Isoprenoid_synthase_dom_sf"/>
</dbReference>
<dbReference type="Proteomes" id="UP001374579">
    <property type="component" value="Unassembled WGS sequence"/>
</dbReference>
<evidence type="ECO:0000256" key="9">
    <source>
        <dbReference type="ARBA" id="ARBA00038273"/>
    </source>
</evidence>
<evidence type="ECO:0000256" key="4">
    <source>
        <dbReference type="ARBA" id="ARBA00022746"/>
    </source>
</evidence>
<name>A0AAN9BYG1_9CAEN</name>
<dbReference type="GO" id="GO:0005743">
    <property type="term" value="C:mitochondrial inner membrane"/>
    <property type="evidence" value="ECO:0007669"/>
    <property type="project" value="UniProtKB-SubCell"/>
</dbReference>
<evidence type="ECO:0000256" key="8">
    <source>
        <dbReference type="ARBA" id="ARBA00023136"/>
    </source>
</evidence>
<protein>
    <recommendedName>
        <fullName evidence="11">NADH dehydrogenase (ubiquinone) complex I, assembly factor 6</fullName>
        <ecNumber evidence="3">2.5.1.32</ecNumber>
    </recommendedName>
</protein>
<comment type="caution">
    <text evidence="12">The sequence shown here is derived from an EMBL/GenBank/DDBJ whole genome shotgun (WGS) entry which is preliminary data.</text>
</comment>
<keyword evidence="4" id="KW-0125">Carotenoid biosynthesis</keyword>
<sequence>MGQAARSAHRACQRRLWADLFSQHVCCLTLCNADTCSYRALSSQKVTKVSNPAEYCVNLVRTYDYENYLCCLLLPKHVQRAVFAVRAFNVEIAQVRDVVSEKAIGAMRMQFWKDFLGSLGKGVPPQTPVAVELSGATEYFKLPKRHFNNIIDARDQQLNKDGFSTVQELEKYAEVTASSLHYLTLACLGIQNVHADHAASHIGKAQGLTTVLRAIPHHAQRRRVYLPLDLILKHKLSQEDVMRGRSDQSVLDAVFDLASTANTHLNTARSFTGDVPREAHVAFLNALPCDLYLQRLQAANFNVFDPKLQVRVPSLPLRLWLQKIKKKY</sequence>
<organism evidence="12 13">
    <name type="scientific">Littorina saxatilis</name>
    <dbReference type="NCBI Taxonomy" id="31220"/>
    <lineage>
        <taxon>Eukaryota</taxon>
        <taxon>Metazoa</taxon>
        <taxon>Spiralia</taxon>
        <taxon>Lophotrochozoa</taxon>
        <taxon>Mollusca</taxon>
        <taxon>Gastropoda</taxon>
        <taxon>Caenogastropoda</taxon>
        <taxon>Littorinimorpha</taxon>
        <taxon>Littorinoidea</taxon>
        <taxon>Littorinidae</taxon>
        <taxon>Littorina</taxon>
    </lineage>
</organism>
<dbReference type="PANTHER" id="PTHR31480">
    <property type="entry name" value="BIFUNCTIONAL LYCOPENE CYCLASE/PHYTOENE SYNTHASE"/>
    <property type="match status" value="1"/>
</dbReference>
<proteinExistence type="inferred from homology"/>
<keyword evidence="5" id="KW-0999">Mitochondrion inner membrane</keyword>
<comment type="function">
    <text evidence="10">Involved in the assembly of mitochondrial NADH:ubiquinone oxidoreductase complex (complex I) at early stages. May play a role in the biogenesis of complex I subunit MT-ND1.</text>
</comment>
<dbReference type="GO" id="GO:0016117">
    <property type="term" value="P:carotenoid biosynthetic process"/>
    <property type="evidence" value="ECO:0007669"/>
    <property type="project" value="UniProtKB-KW"/>
</dbReference>
<dbReference type="EC" id="2.5.1.32" evidence="3"/>
<keyword evidence="13" id="KW-1185">Reference proteome</keyword>
<evidence type="ECO:0000256" key="6">
    <source>
        <dbReference type="ARBA" id="ARBA00022946"/>
    </source>
</evidence>
<reference evidence="12 13" key="1">
    <citation type="submission" date="2024-02" db="EMBL/GenBank/DDBJ databases">
        <title>Chromosome-scale genome assembly of the rough periwinkle Littorina saxatilis.</title>
        <authorList>
            <person name="De Jode A."/>
            <person name="Faria R."/>
            <person name="Formenti G."/>
            <person name="Sims Y."/>
            <person name="Smith T.P."/>
            <person name="Tracey A."/>
            <person name="Wood J.M.D."/>
            <person name="Zagrodzka Z.B."/>
            <person name="Johannesson K."/>
            <person name="Butlin R.K."/>
            <person name="Leder E.H."/>
        </authorList>
    </citation>
    <scope>NUCLEOTIDE SEQUENCE [LARGE SCALE GENOMIC DNA]</scope>
    <source>
        <strain evidence="12">Snail1</strain>
        <tissue evidence="12">Muscle</tissue>
    </source>
</reference>
<gene>
    <name evidence="12" type="ORF">V1264_000005</name>
</gene>
<comment type="similarity">
    <text evidence="9">Belongs to the NDUFAF6 family.</text>
</comment>
<accession>A0AAN9BYG1</accession>
<evidence type="ECO:0000313" key="12">
    <source>
        <dbReference type="EMBL" id="KAK7113841.1"/>
    </source>
</evidence>
<dbReference type="AlphaFoldDB" id="A0AAN9BYG1"/>
<dbReference type="EMBL" id="JBAMIC010000001">
    <property type="protein sequence ID" value="KAK7113841.1"/>
    <property type="molecule type" value="Genomic_DNA"/>
</dbReference>
<comment type="catalytic activity">
    <reaction evidence="1">
        <text>2 (2E,6E,10E)-geranylgeranyl diphosphate = 15-cis-phytoene + 2 diphosphate</text>
        <dbReference type="Rhea" id="RHEA:34475"/>
        <dbReference type="ChEBI" id="CHEBI:27787"/>
        <dbReference type="ChEBI" id="CHEBI:33019"/>
        <dbReference type="ChEBI" id="CHEBI:58756"/>
        <dbReference type="EC" id="2.5.1.32"/>
    </reaction>
</comment>
<dbReference type="InterPro" id="IPR002060">
    <property type="entry name" value="Squ/phyt_synthse"/>
</dbReference>
<evidence type="ECO:0000256" key="10">
    <source>
        <dbReference type="ARBA" id="ARBA00056665"/>
    </source>
</evidence>
<comment type="subcellular location">
    <subcellularLocation>
        <location evidence="2">Mitochondrion inner membrane</location>
    </subcellularLocation>
</comment>
<evidence type="ECO:0000256" key="7">
    <source>
        <dbReference type="ARBA" id="ARBA00023128"/>
    </source>
</evidence>
<evidence type="ECO:0000256" key="5">
    <source>
        <dbReference type="ARBA" id="ARBA00022792"/>
    </source>
</evidence>